<gene>
    <name evidence="12" type="ORF">GCM10023321_13910</name>
</gene>
<feature type="transmembrane region" description="Helical" evidence="10">
    <location>
        <begin position="366"/>
        <end position="388"/>
    </location>
</feature>
<dbReference type="Gene3D" id="1.20.1530.20">
    <property type="match status" value="1"/>
</dbReference>
<dbReference type="Proteomes" id="UP001428817">
    <property type="component" value="Unassembled WGS sequence"/>
</dbReference>
<feature type="transmembrane region" description="Helical" evidence="10">
    <location>
        <begin position="221"/>
        <end position="239"/>
    </location>
</feature>
<reference evidence="13" key="1">
    <citation type="journal article" date="2019" name="Int. J. Syst. Evol. Microbiol.">
        <title>The Global Catalogue of Microorganisms (GCM) 10K type strain sequencing project: providing services to taxonomists for standard genome sequencing and annotation.</title>
        <authorList>
            <consortium name="The Broad Institute Genomics Platform"/>
            <consortium name="The Broad Institute Genome Sequencing Center for Infectious Disease"/>
            <person name="Wu L."/>
            <person name="Ma J."/>
        </authorList>
    </citation>
    <scope>NUCLEOTIDE SEQUENCE [LARGE SCALE GENOMIC DNA]</scope>
    <source>
        <strain evidence="13">JCM 18303</strain>
    </source>
</reference>
<dbReference type="InterPro" id="IPR038770">
    <property type="entry name" value="Na+/solute_symporter_sf"/>
</dbReference>
<keyword evidence="5 10" id="KW-0812">Transmembrane</keyword>
<dbReference type="EMBL" id="BAABJP010000004">
    <property type="protein sequence ID" value="GAA5149672.1"/>
    <property type="molecule type" value="Genomic_DNA"/>
</dbReference>
<evidence type="ECO:0000313" key="12">
    <source>
        <dbReference type="EMBL" id="GAA5149672.1"/>
    </source>
</evidence>
<dbReference type="PANTHER" id="PTHR43562:SF1">
    <property type="entry name" value="NA(+)_H(+) ANTIPORTER YJBQ-RELATED"/>
    <property type="match status" value="1"/>
</dbReference>
<feature type="transmembrane region" description="Helical" evidence="10">
    <location>
        <begin position="274"/>
        <end position="292"/>
    </location>
</feature>
<feature type="transmembrane region" description="Helical" evidence="10">
    <location>
        <begin position="90"/>
        <end position="113"/>
    </location>
</feature>
<evidence type="ECO:0000256" key="4">
    <source>
        <dbReference type="ARBA" id="ARBA00022449"/>
    </source>
</evidence>
<keyword evidence="13" id="KW-1185">Reference proteome</keyword>
<feature type="transmembrane region" description="Helical" evidence="10">
    <location>
        <begin position="59"/>
        <end position="78"/>
    </location>
</feature>
<evidence type="ECO:0000256" key="6">
    <source>
        <dbReference type="ARBA" id="ARBA00022989"/>
    </source>
</evidence>
<evidence type="ECO:0000256" key="7">
    <source>
        <dbReference type="ARBA" id="ARBA00023065"/>
    </source>
</evidence>
<evidence type="ECO:0000256" key="8">
    <source>
        <dbReference type="ARBA" id="ARBA00023136"/>
    </source>
</evidence>
<feature type="region of interest" description="Disordered" evidence="9">
    <location>
        <begin position="398"/>
        <end position="423"/>
    </location>
</feature>
<feature type="domain" description="Cation/H+ exchanger transmembrane" evidence="11">
    <location>
        <begin position="15"/>
        <end position="378"/>
    </location>
</feature>
<evidence type="ECO:0000256" key="10">
    <source>
        <dbReference type="SAM" id="Phobius"/>
    </source>
</evidence>
<comment type="caution">
    <text evidence="12">The sequence shown here is derived from an EMBL/GenBank/DDBJ whole genome shotgun (WGS) entry which is preliminary data.</text>
</comment>
<keyword evidence="6 10" id="KW-1133">Transmembrane helix</keyword>
<feature type="transmembrane region" description="Helical" evidence="10">
    <location>
        <begin position="182"/>
        <end position="201"/>
    </location>
</feature>
<dbReference type="InterPro" id="IPR006153">
    <property type="entry name" value="Cation/H_exchanger_TM"/>
</dbReference>
<name>A0ABP9PP00_9PSEU</name>
<keyword evidence="3" id="KW-0813">Transport</keyword>
<organism evidence="12 13">
    <name type="scientific">Pseudonocardia eucalypti</name>
    <dbReference type="NCBI Taxonomy" id="648755"/>
    <lineage>
        <taxon>Bacteria</taxon>
        <taxon>Bacillati</taxon>
        <taxon>Actinomycetota</taxon>
        <taxon>Actinomycetes</taxon>
        <taxon>Pseudonocardiales</taxon>
        <taxon>Pseudonocardiaceae</taxon>
        <taxon>Pseudonocardia</taxon>
    </lineage>
</organism>
<feature type="transmembrane region" description="Helical" evidence="10">
    <location>
        <begin position="304"/>
        <end position="325"/>
    </location>
</feature>
<sequence length="423" mass="43085">MPDVEFVNLFAVAAIALVAPLLAAQVPPALRVPAVVLEIVAGIVVGPSVLGWVQADLPVQIVALLGLAFLLFLAGLEIDVRRLRGRVLRLALLGYLVSLVVGLAEGAGLGALGWVHSPLLLAVTLSATSLGLVVPVLKDAGRAESPLGQTVIAACSVADFAAVVLLSLLFSTTGGSTGGRVVLLGMFVLLVAVTGIVVALAGRSRRLGTTLVRLQDTTAEIRVRAAVALLVAFVALAEAFGLESILGAFLAGAVVGLLDKDASSHPRFRVKLDAIGYGLLIPVFFVASGIRLDLAGLLADPAALARVPLFLLALLLARGVPALLYRKLFDRRSVAAAGLLQATSLPFLVTATQIGTVIGLMSPVTAAALVCAGLLSVLAFPAAALGLLGREPAVYSPGASTDLRPGPRGGAARRGRGGVRRGG</sequence>
<comment type="similarity">
    <text evidence="2">Belongs to the monovalent cation:proton antiporter 2 (CPA2) transporter (TC 2.A.37) family.</text>
</comment>
<evidence type="ECO:0000256" key="1">
    <source>
        <dbReference type="ARBA" id="ARBA00004141"/>
    </source>
</evidence>
<dbReference type="RefSeq" id="WP_185062929.1">
    <property type="nucleotide sequence ID" value="NZ_BAABJP010000004.1"/>
</dbReference>
<feature type="transmembrane region" description="Helical" evidence="10">
    <location>
        <begin position="119"/>
        <end position="137"/>
    </location>
</feature>
<evidence type="ECO:0000256" key="5">
    <source>
        <dbReference type="ARBA" id="ARBA00022692"/>
    </source>
</evidence>
<dbReference type="Pfam" id="PF00999">
    <property type="entry name" value="Na_H_Exchanger"/>
    <property type="match status" value="1"/>
</dbReference>
<feature type="transmembrane region" description="Helical" evidence="10">
    <location>
        <begin position="6"/>
        <end position="23"/>
    </location>
</feature>
<keyword evidence="4" id="KW-0050">Antiport</keyword>
<dbReference type="PANTHER" id="PTHR43562">
    <property type="entry name" value="NAPA-TYPE SODIUM/HYDROGEN ANTIPORTER"/>
    <property type="match status" value="1"/>
</dbReference>
<evidence type="ECO:0000256" key="2">
    <source>
        <dbReference type="ARBA" id="ARBA00005551"/>
    </source>
</evidence>
<comment type="subcellular location">
    <subcellularLocation>
        <location evidence="1">Membrane</location>
        <topology evidence="1">Multi-pass membrane protein</topology>
    </subcellularLocation>
</comment>
<evidence type="ECO:0000259" key="11">
    <source>
        <dbReference type="Pfam" id="PF00999"/>
    </source>
</evidence>
<evidence type="ECO:0000256" key="3">
    <source>
        <dbReference type="ARBA" id="ARBA00022448"/>
    </source>
</evidence>
<feature type="transmembrane region" description="Helical" evidence="10">
    <location>
        <begin position="35"/>
        <end position="53"/>
    </location>
</feature>
<feature type="compositionally biased region" description="Basic residues" evidence="9">
    <location>
        <begin position="411"/>
        <end position="423"/>
    </location>
</feature>
<feature type="transmembrane region" description="Helical" evidence="10">
    <location>
        <begin position="149"/>
        <end position="170"/>
    </location>
</feature>
<accession>A0ABP9PP00</accession>
<evidence type="ECO:0000313" key="13">
    <source>
        <dbReference type="Proteomes" id="UP001428817"/>
    </source>
</evidence>
<proteinExistence type="inferred from homology"/>
<feature type="transmembrane region" description="Helical" evidence="10">
    <location>
        <begin position="337"/>
        <end position="360"/>
    </location>
</feature>
<protein>
    <submittedName>
        <fullName evidence="12">Cation:proton antiporter</fullName>
    </submittedName>
</protein>
<keyword evidence="7" id="KW-0406">Ion transport</keyword>
<evidence type="ECO:0000256" key="9">
    <source>
        <dbReference type="SAM" id="MobiDB-lite"/>
    </source>
</evidence>
<keyword evidence="8 10" id="KW-0472">Membrane</keyword>